<keyword evidence="5" id="KW-0413">Isomerase</keyword>
<keyword evidence="3" id="KW-0949">S-adenosyl-L-methionine</keyword>
<dbReference type="GO" id="GO:0008616">
    <property type="term" value="P:tRNA queuosine(34) biosynthetic process"/>
    <property type="evidence" value="ECO:0007669"/>
    <property type="project" value="UniProtKB-KW"/>
</dbReference>
<dbReference type="SUPFAM" id="SSF111337">
    <property type="entry name" value="QueA-like"/>
    <property type="match status" value="1"/>
</dbReference>
<dbReference type="PANTHER" id="PTHR30307">
    <property type="entry name" value="S-ADENOSYLMETHIONINE:TRNA RIBOSYLTRANSFERASE-ISOMERASE"/>
    <property type="match status" value="1"/>
</dbReference>
<evidence type="ECO:0000256" key="4">
    <source>
        <dbReference type="ARBA" id="ARBA00022785"/>
    </source>
</evidence>
<dbReference type="PANTHER" id="PTHR30307:SF0">
    <property type="entry name" value="S-ADENOSYLMETHIONINE:TRNA RIBOSYLTRANSFERASE-ISOMERASE"/>
    <property type="match status" value="1"/>
</dbReference>
<evidence type="ECO:0000256" key="1">
    <source>
        <dbReference type="ARBA" id="ARBA00022490"/>
    </source>
</evidence>
<name>A0A350HA24_UNCW3</name>
<protein>
    <submittedName>
        <fullName evidence="5">tRNA preQ1(34) S-adenosylmethionine ribosyltransferase-isomerase QueA</fullName>
    </submittedName>
</protein>
<keyword evidence="1" id="KW-0963">Cytoplasm</keyword>
<evidence type="ECO:0000256" key="3">
    <source>
        <dbReference type="ARBA" id="ARBA00022691"/>
    </source>
</evidence>
<comment type="caution">
    <text evidence="5">The sequence shown here is derived from an EMBL/GenBank/DDBJ whole genome shotgun (WGS) entry which is preliminary data.</text>
</comment>
<dbReference type="InterPro" id="IPR003699">
    <property type="entry name" value="QueA"/>
</dbReference>
<dbReference type="InterPro" id="IPR042118">
    <property type="entry name" value="QueA_dom1"/>
</dbReference>
<dbReference type="AlphaFoldDB" id="A0A350HA24"/>
<dbReference type="InterPro" id="IPR036100">
    <property type="entry name" value="QueA_sf"/>
</dbReference>
<gene>
    <name evidence="5" type="ORF">DCW38_04330</name>
</gene>
<dbReference type="Pfam" id="PF02547">
    <property type="entry name" value="Queuosine_synth"/>
    <property type="match status" value="1"/>
</dbReference>
<keyword evidence="4" id="KW-0671">Queuosine biosynthesis</keyword>
<dbReference type="GO" id="GO:0051075">
    <property type="term" value="F:S-adenosylmethionine:tRNA ribosyltransferase-isomerase activity"/>
    <property type="evidence" value="ECO:0007669"/>
    <property type="project" value="TreeGrafter"/>
</dbReference>
<sequence>EEMIKNIENSGGIFADVLLHVGLGTFEPVKEENVEEHKMHSEIFSVNRKTAEILTKAKKENTKILSIGTTTLRVLETIFKENGFFAETGSTDIFIYPPHKINSADLLLTNFHLPKSTLIMLVSAFAGREFLMDAYKFAVEKKYRFFSYGDAMLIV</sequence>
<reference evidence="5 6" key="1">
    <citation type="journal article" date="2018" name="Nat. Biotechnol.">
        <title>A standardized bacterial taxonomy based on genome phylogeny substantially revises the tree of life.</title>
        <authorList>
            <person name="Parks D.H."/>
            <person name="Chuvochina M."/>
            <person name="Waite D.W."/>
            <person name="Rinke C."/>
            <person name="Skarshewski A."/>
            <person name="Chaumeil P.A."/>
            <person name="Hugenholtz P."/>
        </authorList>
    </citation>
    <scope>NUCLEOTIDE SEQUENCE [LARGE SCALE GENOMIC DNA]</scope>
    <source>
        <strain evidence="5">UBA9956</strain>
    </source>
</reference>
<proteinExistence type="predicted"/>
<dbReference type="EMBL" id="DMZY01000127">
    <property type="protein sequence ID" value="HAV92390.1"/>
    <property type="molecule type" value="Genomic_DNA"/>
</dbReference>
<keyword evidence="2 5" id="KW-0808">Transferase</keyword>
<evidence type="ECO:0000313" key="6">
    <source>
        <dbReference type="Proteomes" id="UP000264062"/>
    </source>
</evidence>
<evidence type="ECO:0000256" key="2">
    <source>
        <dbReference type="ARBA" id="ARBA00022679"/>
    </source>
</evidence>
<feature type="non-terminal residue" evidence="5">
    <location>
        <position position="1"/>
    </location>
</feature>
<dbReference type="Proteomes" id="UP000264062">
    <property type="component" value="Unassembled WGS sequence"/>
</dbReference>
<organism evidence="5 6">
    <name type="scientific">candidate division WOR-3 bacterium</name>
    <dbReference type="NCBI Taxonomy" id="2052148"/>
    <lineage>
        <taxon>Bacteria</taxon>
        <taxon>Bacteria division WOR-3</taxon>
    </lineage>
</organism>
<dbReference type="Gene3D" id="3.40.1780.10">
    <property type="entry name" value="QueA-like"/>
    <property type="match status" value="1"/>
</dbReference>
<evidence type="ECO:0000313" key="5">
    <source>
        <dbReference type="EMBL" id="HAV92390.1"/>
    </source>
</evidence>
<accession>A0A350HA24</accession>